<evidence type="ECO:0008006" key="3">
    <source>
        <dbReference type="Google" id="ProtNLM"/>
    </source>
</evidence>
<dbReference type="AlphaFoldDB" id="A0A8J2BP98"/>
<keyword evidence="2" id="KW-1185">Reference proteome</keyword>
<name>A0A8J2BP98_9BACT</name>
<gene>
    <name evidence="1" type="ORF">MPNT_20088</name>
</gene>
<dbReference type="EMBL" id="CAJNOB010000012">
    <property type="protein sequence ID" value="CAF0696017.1"/>
    <property type="molecule type" value="Genomic_DNA"/>
</dbReference>
<dbReference type="Proteomes" id="UP000663859">
    <property type="component" value="Unassembled WGS sequence"/>
</dbReference>
<organism evidence="1 2">
    <name type="scientific">Candidatus Methylacidithermus pantelleriae</name>
    <dbReference type="NCBI Taxonomy" id="2744239"/>
    <lineage>
        <taxon>Bacteria</taxon>
        <taxon>Pseudomonadati</taxon>
        <taxon>Verrucomicrobiota</taxon>
        <taxon>Methylacidiphilae</taxon>
        <taxon>Methylacidiphilales</taxon>
        <taxon>Methylacidiphilaceae</taxon>
        <taxon>Candidatus Methylacidithermus</taxon>
    </lineage>
</organism>
<evidence type="ECO:0000313" key="1">
    <source>
        <dbReference type="EMBL" id="CAF0696017.1"/>
    </source>
</evidence>
<sequence length="92" mass="10617">MTLEEVAQGKPVAVKKAESLGPRRKIRKRITRIPRRMGSIWHDATQKATTMLVRTYRHIGIEDLNVQRVTCKQYRARSILDGTCLECRPQLS</sequence>
<accession>A0A8J2BP98</accession>
<protein>
    <recommendedName>
        <fullName evidence="3">Transposase</fullName>
    </recommendedName>
</protein>
<reference evidence="1" key="1">
    <citation type="submission" date="2021-02" db="EMBL/GenBank/DDBJ databases">
        <authorList>
            <person name="Cremers G."/>
            <person name="Picone N."/>
        </authorList>
    </citation>
    <scope>NUCLEOTIDE SEQUENCE</scope>
    <source>
        <strain evidence="1">PQ17</strain>
    </source>
</reference>
<evidence type="ECO:0000313" key="2">
    <source>
        <dbReference type="Proteomes" id="UP000663859"/>
    </source>
</evidence>
<proteinExistence type="predicted"/>
<dbReference type="RefSeq" id="WP_174581929.1">
    <property type="nucleotide sequence ID" value="NZ_CAJNOB010000012.1"/>
</dbReference>
<comment type="caution">
    <text evidence="1">The sequence shown here is derived from an EMBL/GenBank/DDBJ whole genome shotgun (WGS) entry which is preliminary data.</text>
</comment>